<dbReference type="HAMAP" id="MF_01337_A">
    <property type="entry name" value="Ribosomal_uL18_A"/>
    <property type="match status" value="1"/>
</dbReference>
<dbReference type="GO" id="GO:0022625">
    <property type="term" value="C:cytosolic large ribosomal subunit"/>
    <property type="evidence" value="ECO:0007669"/>
    <property type="project" value="TreeGrafter"/>
</dbReference>
<evidence type="ECO:0000313" key="8">
    <source>
        <dbReference type="Proteomes" id="UP000037210"/>
    </source>
</evidence>
<dbReference type="PRINTS" id="PR00058">
    <property type="entry name" value="RIBOSOMALL5"/>
</dbReference>
<proteinExistence type="inferred from homology"/>
<organism evidence="7 8">
    <name type="scientific">miscellaneous Crenarchaeota group-15 archaeon DG-45</name>
    <dbReference type="NCBI Taxonomy" id="1685127"/>
    <lineage>
        <taxon>Archaea</taxon>
        <taxon>Candidatus Bathyarchaeota</taxon>
        <taxon>MCG-15</taxon>
    </lineage>
</organism>
<dbReference type="GO" id="GO:0003735">
    <property type="term" value="F:structural constituent of ribosome"/>
    <property type="evidence" value="ECO:0007669"/>
    <property type="project" value="InterPro"/>
</dbReference>
<accession>A0A0M0BS28</accession>
<protein>
    <recommendedName>
        <fullName evidence="6">50S ribosomal protein L18</fullName>
    </recommendedName>
</protein>
<dbReference type="GO" id="GO:0008097">
    <property type="term" value="F:5S rRNA binding"/>
    <property type="evidence" value="ECO:0007669"/>
    <property type="project" value="InterPro"/>
</dbReference>
<keyword evidence="3" id="KW-0694">RNA-binding</keyword>
<keyword evidence="5" id="KW-0687">Ribonucleoprotein</keyword>
<sequence length="191" mass="20811">MARGPRYRVPFRRRREHKTDYKARRAMATSGIPRLVVRPSAGSITVQVVRSEIEGDRVVTQTASRELAERFGWLGGGKSTPAAYLLGLIAGRKALKEGVESAILDIGLGSPTRGSRLFAAAKGARDAGLRVPCDDDIAPDAGRIEGAAIAAYAGGLEEPKEYERRFSRYIRRGLRPEGLPDHFRAVKARIG</sequence>
<dbReference type="Pfam" id="PF17144">
    <property type="entry name" value="Ribosomal_L5e"/>
    <property type="match status" value="2"/>
</dbReference>
<dbReference type="NCBIfam" id="NF006342">
    <property type="entry name" value="PRK08569.1"/>
    <property type="match status" value="1"/>
</dbReference>
<dbReference type="SUPFAM" id="SSF53137">
    <property type="entry name" value="Translational machinery components"/>
    <property type="match status" value="1"/>
</dbReference>
<dbReference type="InterPro" id="IPR005485">
    <property type="entry name" value="Rbsml_uL18_euk_arch"/>
</dbReference>
<evidence type="ECO:0000256" key="1">
    <source>
        <dbReference type="ARBA" id="ARBA00007116"/>
    </source>
</evidence>
<evidence type="ECO:0000256" key="2">
    <source>
        <dbReference type="ARBA" id="ARBA00022730"/>
    </source>
</evidence>
<dbReference type="GO" id="GO:0000027">
    <property type="term" value="P:ribosomal large subunit assembly"/>
    <property type="evidence" value="ECO:0007669"/>
    <property type="project" value="TreeGrafter"/>
</dbReference>
<feature type="non-terminal residue" evidence="7">
    <location>
        <position position="191"/>
    </location>
</feature>
<dbReference type="Proteomes" id="UP000037210">
    <property type="component" value="Unassembled WGS sequence"/>
</dbReference>
<keyword evidence="2" id="KW-0699">rRNA-binding</keyword>
<evidence type="ECO:0000256" key="5">
    <source>
        <dbReference type="ARBA" id="ARBA00023274"/>
    </source>
</evidence>
<gene>
    <name evidence="7" type="ORF">AC482_01745</name>
</gene>
<evidence type="ECO:0000313" key="7">
    <source>
        <dbReference type="EMBL" id="KON31180.1"/>
    </source>
</evidence>
<comment type="caution">
    <text evidence="7">The sequence shown here is derived from an EMBL/GenBank/DDBJ whole genome shotgun (WGS) entry which is preliminary data.</text>
</comment>
<dbReference type="EMBL" id="LFWZ01000011">
    <property type="protein sequence ID" value="KON31180.1"/>
    <property type="molecule type" value="Genomic_DNA"/>
</dbReference>
<evidence type="ECO:0000256" key="3">
    <source>
        <dbReference type="ARBA" id="ARBA00022884"/>
    </source>
</evidence>
<dbReference type="Gene3D" id="3.30.420.100">
    <property type="match status" value="1"/>
</dbReference>
<dbReference type="PANTHER" id="PTHR23410:SF12">
    <property type="entry name" value="LARGE RIBOSOMAL SUBUNIT PROTEIN UL18"/>
    <property type="match status" value="1"/>
</dbReference>
<reference evidence="7 8" key="1">
    <citation type="submission" date="2015-06" db="EMBL/GenBank/DDBJ databases">
        <title>New insights into the roles of widespread benthic archaea in carbon and nitrogen cycling.</title>
        <authorList>
            <person name="Lazar C.S."/>
            <person name="Baker B.J."/>
            <person name="Seitz K.W."/>
            <person name="Hyde A.S."/>
            <person name="Dick G.J."/>
            <person name="Hinrichs K.-U."/>
            <person name="Teske A.P."/>
        </authorList>
    </citation>
    <scope>NUCLEOTIDE SEQUENCE [LARGE SCALE GENOMIC DNA]</scope>
    <source>
        <strain evidence="7">DG-45</strain>
    </source>
</reference>
<dbReference type="CDD" id="cd00432">
    <property type="entry name" value="Ribosomal_L18_L5e"/>
    <property type="match status" value="1"/>
</dbReference>
<dbReference type="InterPro" id="IPR057268">
    <property type="entry name" value="Ribosomal_L18"/>
</dbReference>
<dbReference type="PATRIC" id="fig|1685127.3.peg.441"/>
<dbReference type="GO" id="GO:0006412">
    <property type="term" value="P:translation"/>
    <property type="evidence" value="ECO:0007669"/>
    <property type="project" value="InterPro"/>
</dbReference>
<dbReference type="PANTHER" id="PTHR23410">
    <property type="entry name" value="RIBOSOMAL PROTEIN L5-RELATED"/>
    <property type="match status" value="1"/>
</dbReference>
<comment type="similarity">
    <text evidence="1">Belongs to the universal ribosomal protein uL18 family.</text>
</comment>
<evidence type="ECO:0000256" key="4">
    <source>
        <dbReference type="ARBA" id="ARBA00022980"/>
    </source>
</evidence>
<dbReference type="InterPro" id="IPR057267">
    <property type="entry name" value="Rbsml_uL18_arch"/>
</dbReference>
<evidence type="ECO:0000256" key="6">
    <source>
        <dbReference type="ARBA" id="ARBA00035496"/>
    </source>
</evidence>
<name>A0A0M0BS28_9ARCH</name>
<dbReference type="AlphaFoldDB" id="A0A0M0BS28"/>
<keyword evidence="4 7" id="KW-0689">Ribosomal protein</keyword>